<dbReference type="CDD" id="cd17569">
    <property type="entry name" value="REC_HupR-like"/>
    <property type="match status" value="1"/>
</dbReference>
<feature type="domain" description="Response regulatory" evidence="3">
    <location>
        <begin position="1"/>
        <end position="112"/>
    </location>
</feature>
<dbReference type="Pfam" id="PF00072">
    <property type="entry name" value="Response_reg"/>
    <property type="match status" value="1"/>
</dbReference>
<dbReference type="PANTHER" id="PTHR45228">
    <property type="entry name" value="CYCLIC DI-GMP PHOSPHODIESTERASE TM_0186-RELATED"/>
    <property type="match status" value="1"/>
</dbReference>
<organism evidence="4 5">
    <name type="scientific">Eiseniibacteriota bacterium</name>
    <dbReference type="NCBI Taxonomy" id="2212470"/>
    <lineage>
        <taxon>Bacteria</taxon>
        <taxon>Candidatus Eiseniibacteriota</taxon>
    </lineage>
</organism>
<dbReference type="InterPro" id="IPR011006">
    <property type="entry name" value="CheY-like_superfamily"/>
</dbReference>
<evidence type="ECO:0000313" key="5">
    <source>
        <dbReference type="Proteomes" id="UP000739538"/>
    </source>
</evidence>
<protein>
    <submittedName>
        <fullName evidence="4">Response regulator</fullName>
    </submittedName>
</protein>
<dbReference type="GO" id="GO:0000160">
    <property type="term" value="P:phosphorelay signal transduction system"/>
    <property type="evidence" value="ECO:0007669"/>
    <property type="project" value="InterPro"/>
</dbReference>
<dbReference type="SUPFAM" id="SSF52172">
    <property type="entry name" value="CheY-like"/>
    <property type="match status" value="1"/>
</dbReference>
<evidence type="ECO:0000313" key="4">
    <source>
        <dbReference type="EMBL" id="MCA9754394.1"/>
    </source>
</evidence>
<dbReference type="InterPro" id="IPR001789">
    <property type="entry name" value="Sig_transdc_resp-reg_receiver"/>
</dbReference>
<sequence length="415" mass="46376">MDDEPRILSGLGRQLRGRFHVMTAESGPTALELLASDPHIAVLVSDMRMPGMDGATLCSLARARYPDVVRIILSGQSDFQASLKAVNEGQIFRFLTKPVTRDQLIEVLSEAILIRSRRVEEKRILEETLHGAVEALGDALALGNPEVFGRATRLRQLVRDFSVHCGVRDWWEIEVAALFSQIGWVTVPPDVIVKFDRGEVLTSTEREMVDRLLAVPDRILAHIPRMDTVREIIRYSRKHFDGEGEPRGPGGEHIPWGARVIFILCELEQLESRGRSIDHAIQILSQREGRYDPTLLEKLAHYFGALSDEEIHREVTLHEVRTGHRFVEPVQAKNGMLLVARGQTATIELIARLENFSRGVGVREPLTVAIPIHDRRRGDKDSEDMESPEDTEGTGHGAKGTEPPDSRARATGTEG</sequence>
<dbReference type="Gene3D" id="3.40.50.2300">
    <property type="match status" value="1"/>
</dbReference>
<proteinExistence type="predicted"/>
<feature type="compositionally biased region" description="Acidic residues" evidence="2">
    <location>
        <begin position="381"/>
        <end position="392"/>
    </location>
</feature>
<dbReference type="Proteomes" id="UP000739538">
    <property type="component" value="Unassembled WGS sequence"/>
</dbReference>
<accession>A0A956NCC5</accession>
<dbReference type="Gene3D" id="1.10.3210.10">
    <property type="entry name" value="Hypothetical protein af1432"/>
    <property type="match status" value="1"/>
</dbReference>
<gene>
    <name evidence="4" type="ORF">KDA27_01225</name>
</gene>
<feature type="region of interest" description="Disordered" evidence="2">
    <location>
        <begin position="371"/>
        <end position="415"/>
    </location>
</feature>
<reference evidence="4" key="1">
    <citation type="submission" date="2020-04" db="EMBL/GenBank/DDBJ databases">
        <authorList>
            <person name="Zhang T."/>
        </authorList>
    </citation>
    <scope>NUCLEOTIDE SEQUENCE</scope>
    <source>
        <strain evidence="4">HKST-UBA02</strain>
    </source>
</reference>
<name>A0A956NCC5_UNCEI</name>
<dbReference type="SMART" id="SM00448">
    <property type="entry name" value="REC"/>
    <property type="match status" value="1"/>
</dbReference>
<comment type="caution">
    <text evidence="4">The sequence shown here is derived from an EMBL/GenBank/DDBJ whole genome shotgun (WGS) entry which is preliminary data.</text>
</comment>
<feature type="modified residue" description="4-aspartylphosphate" evidence="1">
    <location>
        <position position="46"/>
    </location>
</feature>
<dbReference type="PANTHER" id="PTHR45228:SF8">
    <property type="entry name" value="TWO-COMPONENT RESPONSE REGULATOR-RELATED"/>
    <property type="match status" value="1"/>
</dbReference>
<evidence type="ECO:0000256" key="2">
    <source>
        <dbReference type="SAM" id="MobiDB-lite"/>
    </source>
</evidence>
<reference evidence="4" key="2">
    <citation type="journal article" date="2021" name="Microbiome">
        <title>Successional dynamics and alternative stable states in a saline activated sludge microbial community over 9 years.</title>
        <authorList>
            <person name="Wang Y."/>
            <person name="Ye J."/>
            <person name="Ju F."/>
            <person name="Liu L."/>
            <person name="Boyd J.A."/>
            <person name="Deng Y."/>
            <person name="Parks D.H."/>
            <person name="Jiang X."/>
            <person name="Yin X."/>
            <person name="Woodcroft B.J."/>
            <person name="Tyson G.W."/>
            <person name="Hugenholtz P."/>
            <person name="Polz M.F."/>
            <person name="Zhang T."/>
        </authorList>
    </citation>
    <scope>NUCLEOTIDE SEQUENCE</scope>
    <source>
        <strain evidence="4">HKST-UBA02</strain>
    </source>
</reference>
<keyword evidence="1" id="KW-0597">Phosphoprotein</keyword>
<dbReference type="AlphaFoldDB" id="A0A956NCC5"/>
<dbReference type="Pfam" id="PF13487">
    <property type="entry name" value="HD_5"/>
    <property type="match status" value="1"/>
</dbReference>
<dbReference type="PROSITE" id="PS50110">
    <property type="entry name" value="RESPONSE_REGULATORY"/>
    <property type="match status" value="1"/>
</dbReference>
<dbReference type="EMBL" id="JAGQHS010000003">
    <property type="protein sequence ID" value="MCA9754394.1"/>
    <property type="molecule type" value="Genomic_DNA"/>
</dbReference>
<dbReference type="InterPro" id="IPR052020">
    <property type="entry name" value="Cyclic_di-GMP/3'3'-cGAMP_PDE"/>
</dbReference>
<evidence type="ECO:0000256" key="1">
    <source>
        <dbReference type="PROSITE-ProRule" id="PRU00169"/>
    </source>
</evidence>
<evidence type="ECO:0000259" key="3">
    <source>
        <dbReference type="PROSITE" id="PS50110"/>
    </source>
</evidence>